<feature type="transmembrane region" description="Helical" evidence="1">
    <location>
        <begin position="104"/>
        <end position="124"/>
    </location>
</feature>
<evidence type="ECO:0000313" key="3">
    <source>
        <dbReference type="EMBL" id="SVD56729.1"/>
    </source>
</evidence>
<feature type="transmembrane region" description="Helical" evidence="1">
    <location>
        <begin position="36"/>
        <end position="55"/>
    </location>
</feature>
<feature type="transmembrane region" description="Helical" evidence="1">
    <location>
        <begin position="242"/>
        <end position="261"/>
    </location>
</feature>
<keyword evidence="1" id="KW-1133">Transmembrane helix</keyword>
<keyword evidence="1" id="KW-0472">Membrane</keyword>
<dbReference type="InterPro" id="IPR058514">
    <property type="entry name" value="DUF8201"/>
</dbReference>
<dbReference type="Pfam" id="PF26626">
    <property type="entry name" value="DUF8201"/>
    <property type="match status" value="1"/>
</dbReference>
<protein>
    <recommendedName>
        <fullName evidence="2">DUF8201 domain-containing protein</fullName>
    </recommendedName>
</protein>
<feature type="transmembrane region" description="Helical" evidence="1">
    <location>
        <begin position="12"/>
        <end position="29"/>
    </location>
</feature>
<name>A0A382WDF9_9ZZZZ</name>
<dbReference type="AlphaFoldDB" id="A0A382WDF9"/>
<feature type="non-terminal residue" evidence="3">
    <location>
        <position position="1"/>
    </location>
</feature>
<evidence type="ECO:0000256" key="1">
    <source>
        <dbReference type="SAM" id="Phobius"/>
    </source>
</evidence>
<organism evidence="3">
    <name type="scientific">marine metagenome</name>
    <dbReference type="NCBI Taxonomy" id="408172"/>
    <lineage>
        <taxon>unclassified sequences</taxon>
        <taxon>metagenomes</taxon>
        <taxon>ecological metagenomes</taxon>
    </lineage>
</organism>
<reference evidence="3" key="1">
    <citation type="submission" date="2018-05" db="EMBL/GenBank/DDBJ databases">
        <authorList>
            <person name="Lanie J.A."/>
            <person name="Ng W.-L."/>
            <person name="Kazmierczak K.M."/>
            <person name="Andrzejewski T.M."/>
            <person name="Davidsen T.M."/>
            <person name="Wayne K.J."/>
            <person name="Tettelin H."/>
            <person name="Glass J.I."/>
            <person name="Rusch D."/>
            <person name="Podicherti R."/>
            <person name="Tsui H.-C.T."/>
            <person name="Winkler M.E."/>
        </authorList>
    </citation>
    <scope>NUCLEOTIDE SEQUENCE</scope>
</reference>
<proteinExistence type="predicted"/>
<feature type="transmembrane region" description="Helical" evidence="1">
    <location>
        <begin position="75"/>
        <end position="97"/>
    </location>
</feature>
<evidence type="ECO:0000259" key="2">
    <source>
        <dbReference type="Pfam" id="PF26626"/>
    </source>
</evidence>
<accession>A0A382WDF9</accession>
<feature type="domain" description="DUF8201" evidence="2">
    <location>
        <begin position="8"/>
        <end position="246"/>
    </location>
</feature>
<gene>
    <name evidence="3" type="ORF">METZ01_LOCUS409583</name>
</gene>
<feature type="non-terminal residue" evidence="3">
    <location>
        <position position="278"/>
    </location>
</feature>
<keyword evidence="1" id="KW-0812">Transmembrane</keyword>
<dbReference type="EMBL" id="UINC01158922">
    <property type="protein sequence ID" value="SVD56729.1"/>
    <property type="molecule type" value="Genomic_DNA"/>
</dbReference>
<feature type="transmembrane region" description="Helical" evidence="1">
    <location>
        <begin position="189"/>
        <end position="207"/>
    </location>
</feature>
<feature type="transmembrane region" description="Helical" evidence="1">
    <location>
        <begin position="216"/>
        <end position="236"/>
    </location>
</feature>
<sequence>SSNHRKMSDSYLLIIIGPILFILLYKKMFHSATSDIASYFVTIFVSWLIILIFEARKQNKRTVMGIELPFLLSTLAIGFKFTILPVVIVSFVLYCFLSKSKIKPLFFSFILGLFVLGMIASSGYKASGCFWFPAPICVETPWGLGEQEATRITETVHDFAVSVADRVPTDKIHSISWIWYWAKATKSNFVAFILVLLSALLMLKGILIKSEERHPAMFWLFGIAVSGVAFLLVKAPDPRFNWSYFFIIPAISPMIFSVNILKKSGFGLSYLYAFLLTS</sequence>